<comment type="caution">
    <text evidence="7">The sequence shown here is derived from an EMBL/GenBank/DDBJ whole genome shotgun (WGS) entry which is preliminary data.</text>
</comment>
<dbReference type="GO" id="GO:0046718">
    <property type="term" value="P:symbiont entry into host cell"/>
    <property type="evidence" value="ECO:0007669"/>
    <property type="project" value="UniProtKB-KW"/>
</dbReference>
<evidence type="ECO:0000256" key="6">
    <source>
        <dbReference type="ARBA" id="ARBA00023296"/>
    </source>
</evidence>
<dbReference type="InterPro" id="IPR020991">
    <property type="entry name" value="Connector_podovirus"/>
</dbReference>
<evidence type="ECO:0000256" key="2">
    <source>
        <dbReference type="ARBA" id="ARBA00022595"/>
    </source>
</evidence>
<evidence type="ECO:0000313" key="7">
    <source>
        <dbReference type="EMBL" id="KKM21201.1"/>
    </source>
</evidence>
<evidence type="ECO:0000256" key="4">
    <source>
        <dbReference type="ARBA" id="ARBA00022844"/>
    </source>
</evidence>
<gene>
    <name evidence="7" type="ORF">LCGC14_1637830</name>
</gene>
<evidence type="ECO:0008006" key="8">
    <source>
        <dbReference type="Google" id="ProtNLM"/>
    </source>
</evidence>
<keyword evidence="4" id="KW-0946">Virion</keyword>
<dbReference type="AlphaFoldDB" id="A0A0F9I0E2"/>
<keyword evidence="3" id="KW-1188">Viral release from host cell</keyword>
<comment type="subcellular location">
    <subcellularLocation>
        <location evidence="1">Virion</location>
    </subcellularLocation>
</comment>
<dbReference type="EMBL" id="LAZR01013602">
    <property type="protein sequence ID" value="KKM21201.1"/>
    <property type="molecule type" value="Genomic_DNA"/>
</dbReference>
<keyword evidence="6" id="KW-1160">Virus entry into host cell</keyword>
<protein>
    <recommendedName>
        <fullName evidence="8">Bacteriophage head to tail connecting protein</fullName>
    </recommendedName>
</protein>
<keyword evidence="5" id="KW-0231">Viral genome packaging</keyword>
<evidence type="ECO:0000256" key="3">
    <source>
        <dbReference type="ARBA" id="ARBA00022612"/>
    </source>
</evidence>
<evidence type="ECO:0000256" key="5">
    <source>
        <dbReference type="ARBA" id="ARBA00023219"/>
    </source>
</evidence>
<proteinExistence type="predicted"/>
<organism evidence="7">
    <name type="scientific">marine sediment metagenome</name>
    <dbReference type="NCBI Taxonomy" id="412755"/>
    <lineage>
        <taxon>unclassified sequences</taxon>
        <taxon>metagenomes</taxon>
        <taxon>ecological metagenomes</taxon>
    </lineage>
</organism>
<dbReference type="Pfam" id="PF12236">
    <property type="entry name" value="Head-tail_con"/>
    <property type="match status" value="1"/>
</dbReference>
<evidence type="ECO:0000256" key="1">
    <source>
        <dbReference type="ARBA" id="ARBA00004328"/>
    </source>
</evidence>
<dbReference type="GO" id="GO:0044423">
    <property type="term" value="C:virion component"/>
    <property type="evidence" value="ECO:0007669"/>
    <property type="project" value="UniProtKB-KW"/>
</dbReference>
<accession>A0A0F9I0E2</accession>
<reference evidence="7" key="1">
    <citation type="journal article" date="2015" name="Nature">
        <title>Complex archaea that bridge the gap between prokaryotes and eukaryotes.</title>
        <authorList>
            <person name="Spang A."/>
            <person name="Saw J.H."/>
            <person name="Jorgensen S.L."/>
            <person name="Zaremba-Niedzwiedzka K."/>
            <person name="Martijn J."/>
            <person name="Lind A.E."/>
            <person name="van Eijk R."/>
            <person name="Schleper C."/>
            <person name="Guy L."/>
            <person name="Ettema T.J."/>
        </authorList>
    </citation>
    <scope>NUCLEOTIDE SEQUENCE</scope>
</reference>
<name>A0A0F9I0E2_9ZZZZ</name>
<keyword evidence="2" id="KW-1162">Viral penetration into host cytoplasm</keyword>
<sequence>MAAGDTTLGFADINKPLGQKLMLQMTTMAEIRKDYENGLWVDISRFVNPRREDITDSSRTNLKGQRHGKDVYDGTPKSALAIWADGMQGFLVSESLNWFRSEMDNPFLNEIDNVRIWLQEYDRAMYSAFRRGNFYSILGEWFRDAGSIGTATLYTEEDIKVGASVHTVIHPREAFIAEDKFGQVDTVFRKFEQTARQMAQDYGFQKLSGSAQQDANDRPMTLHEIVHATFPNDDRFFGKKTQRGKPIRSVHFESKTSQIGGDGSVHILRDGGHSINPYAVWRYRKNSDEIYGRSPAADALTEIISLNQLGKTMIQAGHMLVDPALNVPIEMRGNVKIEPHGKNYYQNEKRIITPINQGINYPAGTDQQDRLQALLEDKYRVEFFLTLARSTREMTATEIMERQSEKAVLMGPQIERLFNEGIKKVFDIVSFIEDRAGRLPDPREFNLPDEFFEDSININLTGPLPQAQKRLFRIQPIRNTINELAPMAAIFGPQILDIINQDILAETIVESGAFPQKAMNSKAQRKKIRDDREAKAEQQRQLELLKEGADSFQGLTKAAEALVGAL</sequence>